<dbReference type="InterPro" id="IPR050300">
    <property type="entry name" value="GDXG_lipolytic_enzyme"/>
</dbReference>
<dbReference type="Proteomes" id="UP001586593">
    <property type="component" value="Unassembled WGS sequence"/>
</dbReference>
<feature type="domain" description="Alpha/beta hydrolase fold-3" evidence="3">
    <location>
        <begin position="64"/>
        <end position="189"/>
    </location>
</feature>
<gene>
    <name evidence="4" type="ORF">VTK73DRAFT_8075</name>
</gene>
<dbReference type="Pfam" id="PF07859">
    <property type="entry name" value="Abhydrolase_3"/>
    <property type="match status" value="1"/>
</dbReference>
<keyword evidence="1" id="KW-0378">Hydrolase</keyword>
<evidence type="ECO:0000259" key="3">
    <source>
        <dbReference type="Pfam" id="PF07859"/>
    </source>
</evidence>
<dbReference type="PANTHER" id="PTHR48081">
    <property type="entry name" value="AB HYDROLASE SUPERFAMILY PROTEIN C4A8.06C"/>
    <property type="match status" value="1"/>
</dbReference>
<protein>
    <recommendedName>
        <fullName evidence="6">Alpha/beta hydrolase fold-3 domain-containing protein</fullName>
    </recommendedName>
</protein>
<organism evidence="4 5">
    <name type="scientific">Phialemonium thermophilum</name>
    <dbReference type="NCBI Taxonomy" id="223376"/>
    <lineage>
        <taxon>Eukaryota</taxon>
        <taxon>Fungi</taxon>
        <taxon>Dikarya</taxon>
        <taxon>Ascomycota</taxon>
        <taxon>Pezizomycotina</taxon>
        <taxon>Sordariomycetes</taxon>
        <taxon>Sordariomycetidae</taxon>
        <taxon>Cephalothecales</taxon>
        <taxon>Cephalothecaceae</taxon>
        <taxon>Phialemonium</taxon>
    </lineage>
</organism>
<dbReference type="InterPro" id="IPR013094">
    <property type="entry name" value="AB_hydrolase_3"/>
</dbReference>
<evidence type="ECO:0000259" key="2">
    <source>
        <dbReference type="Pfam" id="PF00326"/>
    </source>
</evidence>
<reference evidence="4 5" key="1">
    <citation type="journal article" date="2024" name="Commun. Biol.">
        <title>Comparative genomic analysis of thermophilic fungi reveals convergent evolutionary adaptations and gene losses.</title>
        <authorList>
            <person name="Steindorff A.S."/>
            <person name="Aguilar-Pontes M.V."/>
            <person name="Robinson A.J."/>
            <person name="Andreopoulos B."/>
            <person name="LaButti K."/>
            <person name="Kuo A."/>
            <person name="Mondo S."/>
            <person name="Riley R."/>
            <person name="Otillar R."/>
            <person name="Haridas S."/>
            <person name="Lipzen A."/>
            <person name="Grimwood J."/>
            <person name="Schmutz J."/>
            <person name="Clum A."/>
            <person name="Reid I.D."/>
            <person name="Moisan M.C."/>
            <person name="Butler G."/>
            <person name="Nguyen T.T.M."/>
            <person name="Dewar K."/>
            <person name="Conant G."/>
            <person name="Drula E."/>
            <person name="Henrissat B."/>
            <person name="Hansel C."/>
            <person name="Singer S."/>
            <person name="Hutchinson M.I."/>
            <person name="de Vries R.P."/>
            <person name="Natvig D.O."/>
            <person name="Powell A.J."/>
            <person name="Tsang A."/>
            <person name="Grigoriev I.V."/>
        </authorList>
    </citation>
    <scope>NUCLEOTIDE SEQUENCE [LARGE SCALE GENOMIC DNA]</scope>
    <source>
        <strain evidence="4 5">ATCC 24622</strain>
    </source>
</reference>
<evidence type="ECO:0000313" key="5">
    <source>
        <dbReference type="Proteomes" id="UP001586593"/>
    </source>
</evidence>
<evidence type="ECO:0000313" key="4">
    <source>
        <dbReference type="EMBL" id="KAL1878114.1"/>
    </source>
</evidence>
<accession>A0ABR3XQV9</accession>
<proteinExistence type="predicted"/>
<dbReference type="SUPFAM" id="SSF53474">
    <property type="entry name" value="alpha/beta-Hydrolases"/>
    <property type="match status" value="1"/>
</dbReference>
<evidence type="ECO:0008006" key="6">
    <source>
        <dbReference type="Google" id="ProtNLM"/>
    </source>
</evidence>
<dbReference type="InterPro" id="IPR029058">
    <property type="entry name" value="AB_hydrolase_fold"/>
</dbReference>
<dbReference type="PANTHER" id="PTHR48081:SF3">
    <property type="entry name" value="ALPHA_BETA HYDROLASE FOLD-3 DOMAIN-CONTAINING PROTEIN"/>
    <property type="match status" value="1"/>
</dbReference>
<dbReference type="EMBL" id="JAZHXJ010000056">
    <property type="protein sequence ID" value="KAL1878114.1"/>
    <property type="molecule type" value="Genomic_DNA"/>
</dbReference>
<evidence type="ECO:0000256" key="1">
    <source>
        <dbReference type="ARBA" id="ARBA00022801"/>
    </source>
</evidence>
<keyword evidence="5" id="KW-1185">Reference proteome</keyword>
<sequence length="361" mass="40745">MAQTSAERDARFKALVDILLSIPASIFEPFEIHRTHYQSSSNVIEADLLIPKKGPGPQISRPIIVRIHGGFLFTGSSLFPAWFSKWILDFAELHGAVIISPNYRLLPEVRGKQLIDDMEAFWTWFNRGGPQQHLESVGRSDVFLDMSRILLIGESAGGYLAIQSVLSRFARPQAMVMLYPMLDMQSEYYNKPYEKPICGVPNFPNEIIDRFVVSRLGQASITEADPPHRLDVALAVVQNGRLVEFLGDEPDLFVFERLRTNNIPSPETDYDAILPPLFIFHGENDSAVPVSSTLKFVRLLQGRDVRAQVRMTIRPGDHGFDAYSTVDEVWLREGLNFVTGPWLGSTPSPNFPCYAMDFTQR</sequence>
<dbReference type="InterPro" id="IPR001375">
    <property type="entry name" value="Peptidase_S9_cat"/>
</dbReference>
<dbReference type="Pfam" id="PF00326">
    <property type="entry name" value="Peptidase_S9"/>
    <property type="match status" value="1"/>
</dbReference>
<comment type="caution">
    <text evidence="4">The sequence shown here is derived from an EMBL/GenBank/DDBJ whole genome shotgun (WGS) entry which is preliminary data.</text>
</comment>
<dbReference type="Gene3D" id="3.40.50.1820">
    <property type="entry name" value="alpha/beta hydrolase"/>
    <property type="match status" value="1"/>
</dbReference>
<name>A0ABR3XQV9_9PEZI</name>
<feature type="domain" description="Peptidase S9 prolyl oligopeptidase catalytic" evidence="2">
    <location>
        <begin position="268"/>
        <end position="337"/>
    </location>
</feature>